<dbReference type="Gene3D" id="3.30.497.10">
    <property type="entry name" value="Antithrombin, subunit I, domain 2"/>
    <property type="match status" value="1"/>
</dbReference>
<evidence type="ECO:0000256" key="2">
    <source>
        <dbReference type="ARBA" id="ARBA00022690"/>
    </source>
</evidence>
<feature type="domain" description="Serpin" evidence="5">
    <location>
        <begin position="10"/>
        <end position="370"/>
    </location>
</feature>
<dbReference type="Proteomes" id="UP001152799">
    <property type="component" value="Chromosome 6"/>
</dbReference>
<dbReference type="Pfam" id="PF00079">
    <property type="entry name" value="Serpin"/>
    <property type="match status" value="1"/>
</dbReference>
<dbReference type="GO" id="GO:0005615">
    <property type="term" value="C:extracellular space"/>
    <property type="evidence" value="ECO:0007669"/>
    <property type="project" value="InterPro"/>
</dbReference>
<dbReference type="OrthoDB" id="9518664at2759"/>
<keyword evidence="7" id="KW-1185">Reference proteome</keyword>
<organism evidence="6 7">
    <name type="scientific">Ceutorhynchus assimilis</name>
    <name type="common">cabbage seed weevil</name>
    <dbReference type="NCBI Taxonomy" id="467358"/>
    <lineage>
        <taxon>Eukaryota</taxon>
        <taxon>Metazoa</taxon>
        <taxon>Ecdysozoa</taxon>
        <taxon>Arthropoda</taxon>
        <taxon>Hexapoda</taxon>
        <taxon>Insecta</taxon>
        <taxon>Pterygota</taxon>
        <taxon>Neoptera</taxon>
        <taxon>Endopterygota</taxon>
        <taxon>Coleoptera</taxon>
        <taxon>Polyphaga</taxon>
        <taxon>Cucujiformia</taxon>
        <taxon>Curculionidae</taxon>
        <taxon>Ceutorhynchinae</taxon>
        <taxon>Ceutorhynchus</taxon>
    </lineage>
</organism>
<dbReference type="PANTHER" id="PTHR11461:SF211">
    <property type="entry name" value="GH10112P-RELATED"/>
    <property type="match status" value="1"/>
</dbReference>
<dbReference type="InterPro" id="IPR000215">
    <property type="entry name" value="Serpin_fam"/>
</dbReference>
<dbReference type="InterPro" id="IPR042185">
    <property type="entry name" value="Serpin_sf_2"/>
</dbReference>
<dbReference type="InterPro" id="IPR042178">
    <property type="entry name" value="Serpin_sf_1"/>
</dbReference>
<dbReference type="AlphaFoldDB" id="A0A9P0DFE3"/>
<evidence type="ECO:0000259" key="5">
    <source>
        <dbReference type="SMART" id="SM00093"/>
    </source>
</evidence>
<dbReference type="InterPro" id="IPR036186">
    <property type="entry name" value="Serpin_sf"/>
</dbReference>
<comment type="similarity">
    <text evidence="1 4">Belongs to the serpin family.</text>
</comment>
<evidence type="ECO:0000313" key="7">
    <source>
        <dbReference type="Proteomes" id="UP001152799"/>
    </source>
</evidence>
<evidence type="ECO:0000256" key="1">
    <source>
        <dbReference type="ARBA" id="ARBA00009500"/>
    </source>
</evidence>
<dbReference type="PANTHER" id="PTHR11461">
    <property type="entry name" value="SERINE PROTEASE INHIBITOR, SERPIN"/>
    <property type="match status" value="1"/>
</dbReference>
<reference evidence="6" key="1">
    <citation type="submission" date="2022-01" db="EMBL/GenBank/DDBJ databases">
        <authorList>
            <person name="King R."/>
        </authorList>
    </citation>
    <scope>NUCLEOTIDE SEQUENCE</scope>
</reference>
<dbReference type="GO" id="GO:0004867">
    <property type="term" value="F:serine-type endopeptidase inhibitor activity"/>
    <property type="evidence" value="ECO:0007669"/>
    <property type="project" value="UniProtKB-KW"/>
</dbReference>
<name>A0A9P0DFE3_9CUCU</name>
<dbReference type="SMART" id="SM00093">
    <property type="entry name" value="SERPIN"/>
    <property type="match status" value="1"/>
</dbReference>
<dbReference type="EMBL" id="OU892282">
    <property type="protein sequence ID" value="CAH1132467.1"/>
    <property type="molecule type" value="Genomic_DNA"/>
</dbReference>
<keyword evidence="3" id="KW-0722">Serine protease inhibitor</keyword>
<dbReference type="SUPFAM" id="SSF56574">
    <property type="entry name" value="Serpins"/>
    <property type="match status" value="1"/>
</dbReference>
<evidence type="ECO:0000313" key="6">
    <source>
        <dbReference type="EMBL" id="CAH1132467.1"/>
    </source>
</evidence>
<evidence type="ECO:0000256" key="3">
    <source>
        <dbReference type="ARBA" id="ARBA00022900"/>
    </source>
</evidence>
<gene>
    <name evidence="6" type="ORF">CEUTPL_LOCUS10977</name>
</gene>
<accession>A0A9P0DFE3</accession>
<protein>
    <recommendedName>
        <fullName evidence="5">Serpin domain-containing protein</fullName>
    </recommendedName>
</protein>
<dbReference type="InterPro" id="IPR023796">
    <property type="entry name" value="Serpin_dom"/>
</dbReference>
<evidence type="ECO:0000256" key="4">
    <source>
        <dbReference type="RuleBase" id="RU000411"/>
    </source>
</evidence>
<dbReference type="PROSITE" id="PS00284">
    <property type="entry name" value="SERPIN"/>
    <property type="match status" value="1"/>
</dbReference>
<keyword evidence="2" id="KW-0646">Protease inhibitor</keyword>
<proteinExistence type="inferred from homology"/>
<dbReference type="Gene3D" id="2.30.39.10">
    <property type="entry name" value="Alpha-1-antitrypsin, domain 1"/>
    <property type="match status" value="1"/>
</dbReference>
<sequence>MRRGNVEFTSDLYKEIAKTKSAQNFVYSPFTVQTLLAMLASADKTSNTLTVKEIRRVAHLPQDNPSTEQAFQSIITDMNKSTNDDFKIFDVTKFYFASGYNMEPWLKDIAERTFQAETETVNFTDPSNTASGINLWVAKKTDQKITNFFKQGDIARNTDLVLINALFVMGKWECPFEKEQNVRRTFYGQNGNSDVVMMNNLQSFEYSENAKAKYLKMELRRDGGGAQAVFILPHETDGLAKLEKQVQDLLQTPSFYAAKVDVTLPKFTINGDVNLNAVLKRLGLNQIFKYWVQDLTGFGYPGHPFSVITNLFQKSHIEVDEWGLTAASVAAAVNYVDDPPDTKVFVADHPFLFEVVVDDVVVYAERVVNL</sequence>
<dbReference type="InterPro" id="IPR023795">
    <property type="entry name" value="Serpin_CS"/>
</dbReference>